<accession>A0A1Y1WF39</accession>
<evidence type="ECO:0000313" key="3">
    <source>
        <dbReference type="Proteomes" id="UP000193922"/>
    </source>
</evidence>
<feature type="chain" id="PRO_5010984733" evidence="1">
    <location>
        <begin position="24"/>
        <end position="162"/>
    </location>
</feature>
<dbReference type="Proteomes" id="UP000193922">
    <property type="component" value="Unassembled WGS sequence"/>
</dbReference>
<keyword evidence="3" id="KW-1185">Reference proteome</keyword>
<dbReference type="RefSeq" id="XP_040745516.1">
    <property type="nucleotide sequence ID" value="XM_040886806.1"/>
</dbReference>
<dbReference type="OrthoDB" id="5538893at2759"/>
<comment type="caution">
    <text evidence="2">The sequence shown here is derived from an EMBL/GenBank/DDBJ whole genome shotgun (WGS) entry which is preliminary data.</text>
</comment>
<evidence type="ECO:0000313" key="2">
    <source>
        <dbReference type="EMBL" id="ORX72092.1"/>
    </source>
</evidence>
<dbReference type="GeneID" id="63803454"/>
<sequence>MRLLPSLLIFILVALATNSLASAEVNPLDHVEVERVRRLANALKVSQNGTEDMLRAAGDAKREFPHLLRLVDDVLANTMVKRVVDPIVDRVLPTMSNVISPERLYRFADNAVNAGFEVTDGVLRAIFGSESGLGDILTRPRPKKPAMAVPVSSVLSHMETLL</sequence>
<feature type="signal peptide" evidence="1">
    <location>
        <begin position="1"/>
        <end position="23"/>
    </location>
</feature>
<organism evidence="2 3">
    <name type="scientific">Linderina pennispora</name>
    <dbReference type="NCBI Taxonomy" id="61395"/>
    <lineage>
        <taxon>Eukaryota</taxon>
        <taxon>Fungi</taxon>
        <taxon>Fungi incertae sedis</taxon>
        <taxon>Zoopagomycota</taxon>
        <taxon>Kickxellomycotina</taxon>
        <taxon>Kickxellomycetes</taxon>
        <taxon>Kickxellales</taxon>
        <taxon>Kickxellaceae</taxon>
        <taxon>Linderina</taxon>
    </lineage>
</organism>
<gene>
    <name evidence="2" type="ORF">DL89DRAFT_265748</name>
</gene>
<dbReference type="EMBL" id="MCFD01000003">
    <property type="protein sequence ID" value="ORX72092.1"/>
    <property type="molecule type" value="Genomic_DNA"/>
</dbReference>
<protein>
    <submittedName>
        <fullName evidence="2">Uncharacterized protein</fullName>
    </submittedName>
</protein>
<proteinExistence type="predicted"/>
<reference evidence="2 3" key="1">
    <citation type="submission" date="2016-07" db="EMBL/GenBank/DDBJ databases">
        <title>Pervasive Adenine N6-methylation of Active Genes in Fungi.</title>
        <authorList>
            <consortium name="DOE Joint Genome Institute"/>
            <person name="Mondo S.J."/>
            <person name="Dannebaum R.O."/>
            <person name="Kuo R.C."/>
            <person name="Labutti K."/>
            <person name="Haridas S."/>
            <person name="Kuo A."/>
            <person name="Salamov A."/>
            <person name="Ahrendt S.R."/>
            <person name="Lipzen A."/>
            <person name="Sullivan W."/>
            <person name="Andreopoulos W.B."/>
            <person name="Clum A."/>
            <person name="Lindquist E."/>
            <person name="Daum C."/>
            <person name="Ramamoorthy G.K."/>
            <person name="Gryganskyi A."/>
            <person name="Culley D."/>
            <person name="Magnuson J.K."/>
            <person name="James T.Y."/>
            <person name="O'Malley M.A."/>
            <person name="Stajich J.E."/>
            <person name="Spatafora J.W."/>
            <person name="Visel A."/>
            <person name="Grigoriev I.V."/>
        </authorList>
    </citation>
    <scope>NUCLEOTIDE SEQUENCE [LARGE SCALE GENOMIC DNA]</scope>
    <source>
        <strain evidence="2 3">ATCC 12442</strain>
    </source>
</reference>
<name>A0A1Y1WF39_9FUNG</name>
<dbReference type="AlphaFoldDB" id="A0A1Y1WF39"/>
<evidence type="ECO:0000256" key="1">
    <source>
        <dbReference type="SAM" id="SignalP"/>
    </source>
</evidence>
<keyword evidence="1" id="KW-0732">Signal</keyword>